<comment type="subcellular location">
    <subcellularLocation>
        <location evidence="1">Membrane</location>
        <topology evidence="1">Multi-pass membrane protein</topology>
    </subcellularLocation>
</comment>
<dbReference type="EMBL" id="BMAW01056700">
    <property type="protein sequence ID" value="GFT07161.1"/>
    <property type="molecule type" value="Genomic_DNA"/>
</dbReference>
<dbReference type="AlphaFoldDB" id="A0A8X6ND96"/>
<comment type="similarity">
    <text evidence="2">Belongs to the IFI6/IFI27 family.</text>
</comment>
<evidence type="ECO:0000256" key="4">
    <source>
        <dbReference type="ARBA" id="ARBA00022989"/>
    </source>
</evidence>
<evidence type="ECO:0000313" key="7">
    <source>
        <dbReference type="Proteomes" id="UP000887013"/>
    </source>
</evidence>
<evidence type="ECO:0000256" key="1">
    <source>
        <dbReference type="ARBA" id="ARBA00004141"/>
    </source>
</evidence>
<keyword evidence="4" id="KW-1133">Transmembrane helix</keyword>
<accession>A0A8X6ND96</accession>
<dbReference type="PANTHER" id="PTHR16932:SF18">
    <property type="entry name" value="INTERFERON, ALPHA-INDUCIBLE PROTEIN 27-LIKE 2"/>
    <property type="match status" value="1"/>
</dbReference>
<proteinExistence type="inferred from homology"/>
<evidence type="ECO:0000256" key="5">
    <source>
        <dbReference type="ARBA" id="ARBA00023136"/>
    </source>
</evidence>
<comment type="caution">
    <text evidence="6">The sequence shown here is derived from an EMBL/GenBank/DDBJ whole genome shotgun (WGS) entry which is preliminary data.</text>
</comment>
<name>A0A8X6ND96_NEPPI</name>
<reference evidence="6" key="1">
    <citation type="submission" date="2020-08" db="EMBL/GenBank/DDBJ databases">
        <title>Multicomponent nature underlies the extraordinary mechanical properties of spider dragline silk.</title>
        <authorList>
            <person name="Kono N."/>
            <person name="Nakamura H."/>
            <person name="Mori M."/>
            <person name="Yoshida Y."/>
            <person name="Ohtoshi R."/>
            <person name="Malay A.D."/>
            <person name="Moran D.A.P."/>
            <person name="Tomita M."/>
            <person name="Numata K."/>
            <person name="Arakawa K."/>
        </authorList>
    </citation>
    <scope>NUCLEOTIDE SEQUENCE</scope>
</reference>
<organism evidence="6 7">
    <name type="scientific">Nephila pilipes</name>
    <name type="common">Giant wood spider</name>
    <name type="synonym">Nephila maculata</name>
    <dbReference type="NCBI Taxonomy" id="299642"/>
    <lineage>
        <taxon>Eukaryota</taxon>
        <taxon>Metazoa</taxon>
        <taxon>Ecdysozoa</taxon>
        <taxon>Arthropoda</taxon>
        <taxon>Chelicerata</taxon>
        <taxon>Arachnida</taxon>
        <taxon>Araneae</taxon>
        <taxon>Araneomorphae</taxon>
        <taxon>Entelegynae</taxon>
        <taxon>Araneoidea</taxon>
        <taxon>Nephilidae</taxon>
        <taxon>Nephila</taxon>
    </lineage>
</organism>
<dbReference type="PANTHER" id="PTHR16932">
    <property type="entry name" value="INTERFERON ALPHA-INDUCIBLE PROTEIN 27"/>
    <property type="match status" value="1"/>
</dbReference>
<keyword evidence="3" id="KW-0812">Transmembrane</keyword>
<dbReference type="Pfam" id="PF06140">
    <property type="entry name" value="Ifi-6-16"/>
    <property type="match status" value="1"/>
</dbReference>
<sequence length="87" mass="8147">MDKTSLAKMAVGATVVVGGTIVALPLLGFTSAGVGAGTVAAVVQSKIGCVAAGSTFAALQSAGAAGTAITTKAALGGVGAYIGKKFF</sequence>
<evidence type="ECO:0000256" key="3">
    <source>
        <dbReference type="ARBA" id="ARBA00022692"/>
    </source>
</evidence>
<keyword evidence="7" id="KW-1185">Reference proteome</keyword>
<protein>
    <submittedName>
        <fullName evidence="6">Uncharacterized protein</fullName>
    </submittedName>
</protein>
<evidence type="ECO:0000313" key="6">
    <source>
        <dbReference type="EMBL" id="GFT07161.1"/>
    </source>
</evidence>
<evidence type="ECO:0000256" key="2">
    <source>
        <dbReference type="ARBA" id="ARBA00007262"/>
    </source>
</evidence>
<dbReference type="InterPro" id="IPR038213">
    <property type="entry name" value="IFI6/IFI27-like_sf"/>
</dbReference>
<keyword evidence="5" id="KW-0472">Membrane</keyword>
<dbReference type="InterPro" id="IPR009311">
    <property type="entry name" value="IFI6/IFI27-like"/>
</dbReference>
<dbReference type="Proteomes" id="UP000887013">
    <property type="component" value="Unassembled WGS sequence"/>
</dbReference>
<dbReference type="GO" id="GO:0016020">
    <property type="term" value="C:membrane"/>
    <property type="evidence" value="ECO:0007669"/>
    <property type="project" value="UniProtKB-SubCell"/>
</dbReference>
<dbReference type="Gene3D" id="6.10.110.10">
    <property type="match status" value="1"/>
</dbReference>
<gene>
    <name evidence="6" type="ORF">NPIL_178871</name>
</gene>